<dbReference type="Gene3D" id="3.60.120.10">
    <property type="entry name" value="Anthranilate synthase"/>
    <property type="match status" value="1"/>
</dbReference>
<accession>A0ABS2KWU8</accession>
<evidence type="ECO:0000313" key="8">
    <source>
        <dbReference type="Proteomes" id="UP000703038"/>
    </source>
</evidence>
<comment type="caution">
    <text evidence="7">The sequence shown here is derived from an EMBL/GenBank/DDBJ whole genome shotgun (WGS) entry which is preliminary data.</text>
</comment>
<comment type="catalytic activity">
    <reaction evidence="1">
        <text>chorismate = isochorismate</text>
        <dbReference type="Rhea" id="RHEA:18985"/>
        <dbReference type="ChEBI" id="CHEBI:29748"/>
        <dbReference type="ChEBI" id="CHEBI:29780"/>
        <dbReference type="EC" id="5.4.4.2"/>
    </reaction>
</comment>
<proteinExistence type="inferred from homology"/>
<dbReference type="RefSeq" id="WP_204869215.1">
    <property type="nucleotide sequence ID" value="NZ_JAFBBK010000001.1"/>
</dbReference>
<dbReference type="InterPro" id="IPR015890">
    <property type="entry name" value="Chorismate_C"/>
</dbReference>
<dbReference type="Pfam" id="PF00425">
    <property type="entry name" value="Chorismate_bind"/>
    <property type="match status" value="1"/>
</dbReference>
<evidence type="ECO:0000313" key="7">
    <source>
        <dbReference type="EMBL" id="MBM7416398.1"/>
    </source>
</evidence>
<dbReference type="PANTHER" id="PTHR42839">
    <property type="entry name" value="ISOCHORISMATE SYNTHASE ENTC"/>
    <property type="match status" value="1"/>
</dbReference>
<evidence type="ECO:0000256" key="4">
    <source>
        <dbReference type="ARBA" id="ARBA00023235"/>
    </source>
</evidence>
<dbReference type="Proteomes" id="UP000703038">
    <property type="component" value="Unassembled WGS sequence"/>
</dbReference>
<dbReference type="EMBL" id="JAFBBK010000001">
    <property type="protein sequence ID" value="MBM7416398.1"/>
    <property type="molecule type" value="Genomic_DNA"/>
</dbReference>
<dbReference type="InterPro" id="IPR005801">
    <property type="entry name" value="ADC_synthase"/>
</dbReference>
<dbReference type="PANTHER" id="PTHR42839:SF2">
    <property type="entry name" value="ISOCHORISMATE SYNTHASE ENTC"/>
    <property type="match status" value="1"/>
</dbReference>
<protein>
    <recommendedName>
        <fullName evidence="3">isochorismate synthase</fullName>
        <ecNumber evidence="3">5.4.4.2</ecNumber>
    </recommendedName>
    <alternativeName>
        <fullName evidence="5">Isochorismate mutase</fullName>
    </alternativeName>
</protein>
<keyword evidence="8" id="KW-1185">Reference proteome</keyword>
<sequence length="361" mass="37736">MRFVYSRPDRSVEATGTRQAFDHIDDAREALEDGSARVLVGAIGFDASTRCALVEPATFDRRDEPRTPEPVTLPGAVIASQNPPPDKHVARVQRALTVLNHPGSALRKVVLARSITLVFDAPLSPTAFADTLIEANPMHNGFAVDLTAAGGPYFGRHLVGSSPELLVRRTGTEVICRPFAGTAARHQDPVADEQAGADLLASAKNLAEHRFVVDAIAEALAPLCSEVSVPDGPTLTSTPAVWHLATPITATLADPATTALDLALALHPTPAVAGSPTDLALQTIDLLESGRNRDFYAGTVGWCDASGDGEWMVAIRCLDIAADGLSGVATAGGGIVADSDASAELDETTAKFATVLRPFGL</sequence>
<evidence type="ECO:0000256" key="5">
    <source>
        <dbReference type="ARBA" id="ARBA00041564"/>
    </source>
</evidence>
<gene>
    <name evidence="7" type="ORF">JOE42_003131</name>
</gene>
<dbReference type="InterPro" id="IPR004561">
    <property type="entry name" value="IsoChor_synthase"/>
</dbReference>
<keyword evidence="4 7" id="KW-0413">Isomerase</keyword>
<evidence type="ECO:0000256" key="2">
    <source>
        <dbReference type="ARBA" id="ARBA00005297"/>
    </source>
</evidence>
<name>A0ABS2KWU8_9NOCA</name>
<dbReference type="SUPFAM" id="SSF56322">
    <property type="entry name" value="ADC synthase"/>
    <property type="match status" value="1"/>
</dbReference>
<feature type="domain" description="Chorismate-utilising enzyme C-terminal" evidence="6">
    <location>
        <begin position="104"/>
        <end position="351"/>
    </location>
</feature>
<dbReference type="EC" id="5.4.4.2" evidence="3"/>
<dbReference type="NCBIfam" id="TIGR00543">
    <property type="entry name" value="isochor_syn"/>
    <property type="match status" value="1"/>
</dbReference>
<comment type="similarity">
    <text evidence="2">Belongs to the isochorismate synthase family.</text>
</comment>
<evidence type="ECO:0000256" key="1">
    <source>
        <dbReference type="ARBA" id="ARBA00000799"/>
    </source>
</evidence>
<organism evidence="7 8">
    <name type="scientific">Rhodococcoides corynebacterioides</name>
    <dbReference type="NCBI Taxonomy" id="53972"/>
    <lineage>
        <taxon>Bacteria</taxon>
        <taxon>Bacillati</taxon>
        <taxon>Actinomycetota</taxon>
        <taxon>Actinomycetes</taxon>
        <taxon>Mycobacteriales</taxon>
        <taxon>Nocardiaceae</taxon>
        <taxon>Rhodococcoides</taxon>
    </lineage>
</organism>
<evidence type="ECO:0000256" key="3">
    <source>
        <dbReference type="ARBA" id="ARBA00012824"/>
    </source>
</evidence>
<reference evidence="7 8" key="1">
    <citation type="submission" date="2021-01" db="EMBL/GenBank/DDBJ databases">
        <title>Genomics of switchgrass bacterial isolates.</title>
        <authorList>
            <person name="Shade A."/>
        </authorList>
    </citation>
    <scope>NUCLEOTIDE SEQUENCE [LARGE SCALE GENOMIC DNA]</scope>
    <source>
        <strain evidence="7 8">PvP111</strain>
    </source>
</reference>
<evidence type="ECO:0000259" key="6">
    <source>
        <dbReference type="Pfam" id="PF00425"/>
    </source>
</evidence>
<dbReference type="GO" id="GO:0008909">
    <property type="term" value="F:isochorismate synthase activity"/>
    <property type="evidence" value="ECO:0007669"/>
    <property type="project" value="UniProtKB-EC"/>
</dbReference>